<dbReference type="InterPro" id="IPR005294">
    <property type="entry name" value="ATP_synth_F1_asu"/>
</dbReference>
<comment type="caution">
    <text evidence="16">The sequence shown here is derived from an EMBL/GenBank/DDBJ whole genome shotgun (WGS) entry which is preliminary data.</text>
</comment>
<evidence type="ECO:0000256" key="2">
    <source>
        <dbReference type="ARBA" id="ARBA00008936"/>
    </source>
</evidence>
<dbReference type="Pfam" id="PF00306">
    <property type="entry name" value="ATP-synt_ab_C"/>
    <property type="match status" value="1"/>
</dbReference>
<dbReference type="AlphaFoldDB" id="A0A838CMZ3"/>
<dbReference type="Gene3D" id="2.40.30.20">
    <property type="match status" value="1"/>
</dbReference>
<dbReference type="GO" id="GO:0005886">
    <property type="term" value="C:plasma membrane"/>
    <property type="evidence" value="ECO:0007669"/>
    <property type="project" value="UniProtKB-SubCell"/>
</dbReference>
<dbReference type="InterPro" id="IPR033732">
    <property type="entry name" value="ATP_synth_F1_a_nt-bd_dom"/>
</dbReference>
<evidence type="ECO:0000313" key="16">
    <source>
        <dbReference type="EMBL" id="MBA1836029.1"/>
    </source>
</evidence>
<dbReference type="GO" id="GO:0043531">
    <property type="term" value="F:ADP binding"/>
    <property type="evidence" value="ECO:0007669"/>
    <property type="project" value="TreeGrafter"/>
</dbReference>
<dbReference type="PANTHER" id="PTHR48082:SF2">
    <property type="entry name" value="ATP SYNTHASE SUBUNIT ALPHA, MITOCHONDRIAL"/>
    <property type="match status" value="1"/>
</dbReference>
<comment type="catalytic activity">
    <reaction evidence="12">
        <text>ATP + H2O + 4 H(+)(in) = ADP + phosphate + 5 H(+)(out)</text>
        <dbReference type="Rhea" id="RHEA:57720"/>
        <dbReference type="ChEBI" id="CHEBI:15377"/>
        <dbReference type="ChEBI" id="CHEBI:15378"/>
        <dbReference type="ChEBI" id="CHEBI:30616"/>
        <dbReference type="ChEBI" id="CHEBI:43474"/>
        <dbReference type="ChEBI" id="CHEBI:456216"/>
        <dbReference type="EC" id="7.1.2.2"/>
    </reaction>
</comment>
<evidence type="ECO:0000256" key="10">
    <source>
        <dbReference type="ARBA" id="ARBA00023196"/>
    </source>
</evidence>
<keyword evidence="5 12" id="KW-0547">Nucleotide-binding</keyword>
<keyword evidence="11 12" id="KW-0066">ATP synthesis</keyword>
<dbReference type="GO" id="GO:0045259">
    <property type="term" value="C:proton-transporting ATP synthase complex"/>
    <property type="evidence" value="ECO:0007669"/>
    <property type="project" value="UniProtKB-KW"/>
</dbReference>
<evidence type="ECO:0000313" key="17">
    <source>
        <dbReference type="Proteomes" id="UP000581408"/>
    </source>
</evidence>
<dbReference type="FunFam" id="1.20.150.20:FF:000001">
    <property type="entry name" value="ATP synthase subunit alpha"/>
    <property type="match status" value="1"/>
</dbReference>
<protein>
    <recommendedName>
        <fullName evidence="12">ATP synthase subunit alpha</fullName>
        <ecNumber evidence="12">7.1.2.2</ecNumber>
    </recommendedName>
    <alternativeName>
        <fullName evidence="12">ATP synthase F1 sector subunit alpha</fullName>
    </alternativeName>
    <alternativeName>
        <fullName evidence="12">F-ATPase subunit alpha</fullName>
    </alternativeName>
</protein>
<evidence type="ECO:0000256" key="3">
    <source>
        <dbReference type="ARBA" id="ARBA00022448"/>
    </source>
</evidence>
<dbReference type="Pfam" id="PF02874">
    <property type="entry name" value="ATP-synt_ab_N"/>
    <property type="match status" value="1"/>
</dbReference>
<dbReference type="CDD" id="cd01132">
    <property type="entry name" value="F1-ATPase_alpha_CD"/>
    <property type="match status" value="1"/>
</dbReference>
<gene>
    <name evidence="12" type="primary">atpA</name>
    <name evidence="16" type="ORF">HMC16_09955</name>
</gene>
<dbReference type="PANTHER" id="PTHR48082">
    <property type="entry name" value="ATP SYNTHASE SUBUNIT ALPHA, MITOCHONDRIAL"/>
    <property type="match status" value="1"/>
</dbReference>
<dbReference type="InterPro" id="IPR000793">
    <property type="entry name" value="ATP_synth_asu_C"/>
</dbReference>
<comment type="similarity">
    <text evidence="2 12">Belongs to the ATPase alpha/beta chains family.</text>
</comment>
<evidence type="ECO:0000256" key="4">
    <source>
        <dbReference type="ARBA" id="ARBA00022475"/>
    </source>
</evidence>
<evidence type="ECO:0000256" key="9">
    <source>
        <dbReference type="ARBA" id="ARBA00023136"/>
    </source>
</evidence>
<dbReference type="PROSITE" id="PS00152">
    <property type="entry name" value="ATPASE_ALPHA_BETA"/>
    <property type="match status" value="1"/>
</dbReference>
<evidence type="ECO:0000259" key="14">
    <source>
        <dbReference type="Pfam" id="PF00306"/>
    </source>
</evidence>
<dbReference type="InterPro" id="IPR038376">
    <property type="entry name" value="ATP_synth_asu_C_sf"/>
</dbReference>
<keyword evidence="6 12" id="KW-0067">ATP-binding</keyword>
<feature type="site" description="Required for activity" evidence="12">
    <location>
        <position position="384"/>
    </location>
</feature>
<dbReference type="NCBIfam" id="NF009884">
    <property type="entry name" value="PRK13343.1"/>
    <property type="match status" value="1"/>
</dbReference>
<keyword evidence="10 12" id="KW-0139">CF(1)</keyword>
<evidence type="ECO:0000256" key="8">
    <source>
        <dbReference type="ARBA" id="ARBA00023065"/>
    </source>
</evidence>
<dbReference type="EMBL" id="JABFEE010000012">
    <property type="protein sequence ID" value="MBA1836029.1"/>
    <property type="molecule type" value="Genomic_DNA"/>
</dbReference>
<dbReference type="GO" id="GO:0046933">
    <property type="term" value="F:proton-transporting ATP synthase activity, rotational mechanism"/>
    <property type="evidence" value="ECO:0007669"/>
    <property type="project" value="UniProtKB-UniRule"/>
</dbReference>
<dbReference type="InterPro" id="IPR000194">
    <property type="entry name" value="ATPase_F1/V1/A1_a/bsu_nucl-bd"/>
</dbReference>
<dbReference type="Proteomes" id="UP000581408">
    <property type="component" value="Unassembled WGS sequence"/>
</dbReference>
<dbReference type="Pfam" id="PF00006">
    <property type="entry name" value="ATP-synt_ab"/>
    <property type="match status" value="1"/>
</dbReference>
<dbReference type="Gene3D" id="1.20.150.20">
    <property type="entry name" value="ATP synthase alpha/beta chain, C-terminal domain"/>
    <property type="match status" value="1"/>
</dbReference>
<feature type="domain" description="ATPase F1/V1/A1 complex alpha/beta subunit N-terminal" evidence="15">
    <location>
        <begin position="40"/>
        <end position="106"/>
    </location>
</feature>
<comment type="function">
    <text evidence="12">Produces ATP from ADP in the presence of a proton gradient across the membrane. The alpha chain is a regulatory subunit.</text>
</comment>
<keyword evidence="9 12" id="KW-0472">Membrane</keyword>
<dbReference type="NCBIfam" id="TIGR00962">
    <property type="entry name" value="atpA"/>
    <property type="match status" value="1"/>
</dbReference>
<keyword evidence="3 12" id="KW-0813">Transport</keyword>
<dbReference type="SUPFAM" id="SSF47917">
    <property type="entry name" value="C-terminal domain of alpha and beta subunits of F1 ATP synthase"/>
    <property type="match status" value="1"/>
</dbReference>
<dbReference type="InterPro" id="IPR027417">
    <property type="entry name" value="P-loop_NTPase"/>
</dbReference>
<evidence type="ECO:0000256" key="5">
    <source>
        <dbReference type="ARBA" id="ARBA00022741"/>
    </source>
</evidence>
<evidence type="ECO:0000256" key="7">
    <source>
        <dbReference type="ARBA" id="ARBA00022967"/>
    </source>
</evidence>
<dbReference type="InterPro" id="IPR023366">
    <property type="entry name" value="ATP_synth_asu-like_sf"/>
</dbReference>
<dbReference type="FunFam" id="3.40.50.300:FF:000002">
    <property type="entry name" value="ATP synthase subunit alpha"/>
    <property type="match status" value="1"/>
</dbReference>
<accession>A0A838CMZ3</accession>
<evidence type="ECO:0000256" key="6">
    <source>
        <dbReference type="ARBA" id="ARBA00022840"/>
    </source>
</evidence>
<reference evidence="16 17" key="1">
    <citation type="submission" date="2020-05" db="EMBL/GenBank/DDBJ databases">
        <title>Descriptions of Corynebacterium xxxx sp. nov., Corynebacterium yyyy sp. nov. and Corynebacterium zzzz sp. nov.</title>
        <authorList>
            <person name="Zhang G."/>
        </authorList>
    </citation>
    <scope>NUCLEOTIDE SEQUENCE [LARGE SCALE GENOMIC DNA]</scope>
    <source>
        <strain evidence="17">zg-915</strain>
    </source>
</reference>
<evidence type="ECO:0000256" key="12">
    <source>
        <dbReference type="HAMAP-Rule" id="MF_01346"/>
    </source>
</evidence>
<feature type="binding site" evidence="12">
    <location>
        <begin position="183"/>
        <end position="190"/>
    </location>
    <ligand>
        <name>ATP</name>
        <dbReference type="ChEBI" id="CHEBI:30616"/>
    </ligand>
</feature>
<dbReference type="HAMAP" id="MF_01346">
    <property type="entry name" value="ATP_synth_alpha_bact"/>
    <property type="match status" value="1"/>
</dbReference>
<dbReference type="CDD" id="cd18116">
    <property type="entry name" value="ATP-synt_F1_alpha_N"/>
    <property type="match status" value="1"/>
</dbReference>
<dbReference type="SUPFAM" id="SSF52540">
    <property type="entry name" value="P-loop containing nucleoside triphosphate hydrolases"/>
    <property type="match status" value="1"/>
</dbReference>
<dbReference type="InterPro" id="IPR020003">
    <property type="entry name" value="ATPase_a/bsu_AS"/>
</dbReference>
<dbReference type="InterPro" id="IPR036121">
    <property type="entry name" value="ATPase_F1/V1/A1_a/bsu_N_sf"/>
</dbReference>
<sequence length="554" mass="59935">MLEETTESRKNMAELTISSDEIRSAIANYTSSYSAEASREEVGVVTSAADGIAQVSGLPGCMTNELLEFPNGVIGVAQNLETDSIGVVVLGNFETLSEGDEVKRTGEVLSIPVGENFLGRVINPLGQPIDGLGPIESNEERALELQAAGVLDRQPVEEPLQTGMKAIDAMTPIGRGQRQLIIGDRKTGKTAVCIDTILNQKEYWETGDPSKQVRCIYVAVGQKGSTIAGVRQTLEENGALEYTTIVAAPASDSAGFKWLAPFSGAALGQHWMYQGKHVLVIYDDLTKQAEAYRAISLLLRRPPGREAYPGDVFYLHSRLLERAAKLNDELGAGSLTALPIIETKANDVGAFIPTNVISITDGQVFLQSDLFNQGVRPAIDVGISVSRVGGAAQTKGMKKVAGNLRLDLAAYRDLEAFAAFASDLDAASKKQLERGQRLVELLKQSEHAPQPVEFQIISIWAANQGVFDVVPVEDVRRYETELHESIRANAPQVYDQIAGGKQLDDESQSAILRVNEDLARNFEASSGERIVREAEAEPLDSKAVDKNQLNVSRS</sequence>
<keyword evidence="4 12" id="KW-1003">Cell membrane</keyword>
<keyword evidence="8 12" id="KW-0406">Ion transport</keyword>
<evidence type="ECO:0000256" key="11">
    <source>
        <dbReference type="ARBA" id="ARBA00023310"/>
    </source>
</evidence>
<evidence type="ECO:0000256" key="1">
    <source>
        <dbReference type="ARBA" id="ARBA00004370"/>
    </source>
</evidence>
<keyword evidence="12" id="KW-0375">Hydrogen ion transport</keyword>
<dbReference type="InterPro" id="IPR004100">
    <property type="entry name" value="ATPase_F1/V1/A1_a/bsu_N"/>
</dbReference>
<dbReference type="RefSeq" id="WP_181195319.1">
    <property type="nucleotide sequence ID" value="NZ_JABFEE010000012.1"/>
</dbReference>
<evidence type="ECO:0000259" key="13">
    <source>
        <dbReference type="Pfam" id="PF00006"/>
    </source>
</evidence>
<dbReference type="EC" id="7.1.2.2" evidence="12"/>
<comment type="subcellular location">
    <subcellularLocation>
        <location evidence="12">Cell membrane</location>
        <topology evidence="12">Peripheral membrane protein</topology>
    </subcellularLocation>
    <subcellularLocation>
        <location evidence="1">Membrane</location>
    </subcellularLocation>
</comment>
<dbReference type="GO" id="GO:0005524">
    <property type="term" value="F:ATP binding"/>
    <property type="evidence" value="ECO:0007669"/>
    <property type="project" value="UniProtKB-UniRule"/>
</dbReference>
<dbReference type="SUPFAM" id="SSF50615">
    <property type="entry name" value="N-terminal domain of alpha and beta subunits of F1 ATP synthase"/>
    <property type="match status" value="1"/>
</dbReference>
<name>A0A838CMZ3_9CORY</name>
<feature type="domain" description="ATP synthase alpha subunit C-terminal" evidence="14">
    <location>
        <begin position="393"/>
        <end position="514"/>
    </location>
</feature>
<feature type="domain" description="ATPase F1/V1/A1 complex alpha/beta subunit nucleotide-binding" evidence="13">
    <location>
        <begin position="163"/>
        <end position="386"/>
    </location>
</feature>
<proteinExistence type="inferred from homology"/>
<dbReference type="CDD" id="cd18113">
    <property type="entry name" value="ATP-synt_F1_alpha_C"/>
    <property type="match status" value="1"/>
</dbReference>
<organism evidence="16 17">
    <name type="scientific">Corynebacterium wankanglinii</name>
    <dbReference type="NCBI Taxonomy" id="2735136"/>
    <lineage>
        <taxon>Bacteria</taxon>
        <taxon>Bacillati</taxon>
        <taxon>Actinomycetota</taxon>
        <taxon>Actinomycetes</taxon>
        <taxon>Mycobacteriales</taxon>
        <taxon>Corynebacteriaceae</taxon>
        <taxon>Corynebacterium</taxon>
    </lineage>
</organism>
<dbReference type="Gene3D" id="3.40.50.300">
    <property type="entry name" value="P-loop containing nucleotide triphosphate hydrolases"/>
    <property type="match status" value="1"/>
</dbReference>
<keyword evidence="7 12" id="KW-1278">Translocase</keyword>
<evidence type="ECO:0000259" key="15">
    <source>
        <dbReference type="Pfam" id="PF02874"/>
    </source>
</evidence>